<dbReference type="RefSeq" id="WP_189973394.1">
    <property type="nucleotide sequence ID" value="NZ_BMVL01000017.1"/>
</dbReference>
<protein>
    <recommendedName>
        <fullName evidence="4">Excreted virulence factor EspC (Type VII ESX diderm)</fullName>
    </recommendedName>
</protein>
<evidence type="ECO:0000256" key="1">
    <source>
        <dbReference type="SAM" id="MobiDB-lite"/>
    </source>
</evidence>
<feature type="region of interest" description="Disordered" evidence="1">
    <location>
        <begin position="149"/>
        <end position="174"/>
    </location>
</feature>
<dbReference type="Proteomes" id="UP001519310">
    <property type="component" value="Unassembled WGS sequence"/>
</dbReference>
<sequence>MAEDDGAGLAGASLALGLAGPMGALAGAAVSAAAAALRIQYDDLKDYKNLVDGLLTKLQESPAHHGKLADGTIPAGVLGTGFPAADKLNSAYNTVHSELQKLSKGLAVQIEALGIAVQSAGKGYSGVDEETKRRMAALAKQAHDQYVEKRDPYAVKAAGGSQPEPQGKKGASYG</sequence>
<comment type="caution">
    <text evidence="2">The sequence shown here is derived from an EMBL/GenBank/DDBJ whole genome shotgun (WGS) entry which is preliminary data.</text>
</comment>
<reference evidence="2 3" key="1">
    <citation type="submission" date="2021-03" db="EMBL/GenBank/DDBJ databases">
        <title>Genomic Encyclopedia of Type Strains, Phase IV (KMG-IV): sequencing the most valuable type-strain genomes for metagenomic binning, comparative biology and taxonomic classification.</title>
        <authorList>
            <person name="Goeker M."/>
        </authorList>
    </citation>
    <scope>NUCLEOTIDE SEQUENCE [LARGE SCALE GENOMIC DNA]</scope>
    <source>
        <strain evidence="2 3">DSM 40526</strain>
    </source>
</reference>
<accession>A0ABS4LAT5</accession>
<keyword evidence="3" id="KW-1185">Reference proteome</keyword>
<proteinExistence type="predicted"/>
<organism evidence="2 3">
    <name type="scientific">Streptomyces avidinii</name>
    <dbReference type="NCBI Taxonomy" id="1895"/>
    <lineage>
        <taxon>Bacteria</taxon>
        <taxon>Bacillati</taxon>
        <taxon>Actinomycetota</taxon>
        <taxon>Actinomycetes</taxon>
        <taxon>Kitasatosporales</taxon>
        <taxon>Streptomycetaceae</taxon>
        <taxon>Streptomyces</taxon>
    </lineage>
</organism>
<evidence type="ECO:0000313" key="2">
    <source>
        <dbReference type="EMBL" id="MBP2039218.1"/>
    </source>
</evidence>
<evidence type="ECO:0008006" key="4">
    <source>
        <dbReference type="Google" id="ProtNLM"/>
    </source>
</evidence>
<name>A0ABS4LAT5_STRAV</name>
<dbReference type="EMBL" id="JAGGLQ010000011">
    <property type="protein sequence ID" value="MBP2039218.1"/>
    <property type="molecule type" value="Genomic_DNA"/>
</dbReference>
<gene>
    <name evidence="2" type="ORF">J2Z77_005044</name>
</gene>
<evidence type="ECO:0000313" key="3">
    <source>
        <dbReference type="Proteomes" id="UP001519310"/>
    </source>
</evidence>